<sequence>MRWRNDERDRKDCNPTLRPTAFHVPIAFHKVHYMGGGGAGHRGKEQEHTRGYVHLLAKREQNKEREGEEERRVAPCGYIVVCPRRSEGWNLSERPRTSAGKVPSGDPVSFDDLSITLQPRLFRLAPQSEDLDPRHTSCPKSGNVL</sequence>
<evidence type="ECO:0000313" key="3">
    <source>
        <dbReference type="Proteomes" id="UP001153269"/>
    </source>
</evidence>
<reference evidence="2" key="1">
    <citation type="submission" date="2020-03" db="EMBL/GenBank/DDBJ databases">
        <authorList>
            <person name="Weist P."/>
        </authorList>
    </citation>
    <scope>NUCLEOTIDE SEQUENCE</scope>
</reference>
<proteinExistence type="predicted"/>
<dbReference type="EMBL" id="CADEAL010000324">
    <property type="protein sequence ID" value="CAB1418424.1"/>
    <property type="molecule type" value="Genomic_DNA"/>
</dbReference>
<protein>
    <submittedName>
        <fullName evidence="2">Uncharacterized protein</fullName>
    </submittedName>
</protein>
<name>A0A9N7TUN5_PLEPL</name>
<comment type="caution">
    <text evidence="2">The sequence shown here is derived from an EMBL/GenBank/DDBJ whole genome shotgun (WGS) entry which is preliminary data.</text>
</comment>
<organism evidence="2 3">
    <name type="scientific">Pleuronectes platessa</name>
    <name type="common">European plaice</name>
    <dbReference type="NCBI Taxonomy" id="8262"/>
    <lineage>
        <taxon>Eukaryota</taxon>
        <taxon>Metazoa</taxon>
        <taxon>Chordata</taxon>
        <taxon>Craniata</taxon>
        <taxon>Vertebrata</taxon>
        <taxon>Euteleostomi</taxon>
        <taxon>Actinopterygii</taxon>
        <taxon>Neopterygii</taxon>
        <taxon>Teleostei</taxon>
        <taxon>Neoteleostei</taxon>
        <taxon>Acanthomorphata</taxon>
        <taxon>Carangaria</taxon>
        <taxon>Pleuronectiformes</taxon>
        <taxon>Pleuronectoidei</taxon>
        <taxon>Pleuronectidae</taxon>
        <taxon>Pleuronectes</taxon>
    </lineage>
</organism>
<feature type="region of interest" description="Disordered" evidence="1">
    <location>
        <begin position="124"/>
        <end position="145"/>
    </location>
</feature>
<dbReference type="AlphaFoldDB" id="A0A9N7TUN5"/>
<evidence type="ECO:0000313" key="2">
    <source>
        <dbReference type="EMBL" id="CAB1418424.1"/>
    </source>
</evidence>
<evidence type="ECO:0000256" key="1">
    <source>
        <dbReference type="SAM" id="MobiDB-lite"/>
    </source>
</evidence>
<dbReference type="Proteomes" id="UP001153269">
    <property type="component" value="Unassembled WGS sequence"/>
</dbReference>
<accession>A0A9N7TUN5</accession>
<gene>
    <name evidence="2" type="ORF">PLEPLA_LOCUS6250</name>
</gene>
<keyword evidence="3" id="KW-1185">Reference proteome</keyword>